<gene>
    <name evidence="2" type="ORF">CVT25_002626</name>
</gene>
<proteinExistence type="predicted"/>
<feature type="region of interest" description="Disordered" evidence="1">
    <location>
        <begin position="365"/>
        <end position="391"/>
    </location>
</feature>
<organism evidence="2 3">
    <name type="scientific">Psilocybe cyanescens</name>
    <dbReference type="NCBI Taxonomy" id="93625"/>
    <lineage>
        <taxon>Eukaryota</taxon>
        <taxon>Fungi</taxon>
        <taxon>Dikarya</taxon>
        <taxon>Basidiomycota</taxon>
        <taxon>Agaricomycotina</taxon>
        <taxon>Agaricomycetes</taxon>
        <taxon>Agaricomycetidae</taxon>
        <taxon>Agaricales</taxon>
        <taxon>Agaricineae</taxon>
        <taxon>Strophariaceae</taxon>
        <taxon>Psilocybe</taxon>
    </lineage>
</organism>
<keyword evidence="3" id="KW-1185">Reference proteome</keyword>
<sequence>MSAMIKLDYPPQSSRVLQTRQLPLIAVFSQRPSTYSMLSISKSPPASKTIIPKTPTRRFLCKFEQFRPNMTLGKRSRHLDYPSTSILDAIGQEGLATTSSSDSLDLDATGRASTATSTELDSLTFTGRVSSIQVEMNAERARLAFQLHDRPLDAVVVTTLPRYPFCCHEDLITMSRQQLVDVAILFNTQLPKTIQIDHSDWVSAAHIRHCIETLVGLIPNIPGAPKAAKSRPLERAYVVTDLFSEDPHPDIVPSPPTSPLAVRYTRRHGVSHSSNSSILLESLEEEDESPLSSKKRVLKKRKISGALDVPTRYVCDTEGDDMDITPIRPPRLSSKMDMSSSPDVHTPGGDTGLLSPLMARLQKRSNRAPYKSADSAFSSKAGLRSGRPGINRFGMDTREQQVNHAIGMYEMETSFHSLGNDNEPRMDISLA</sequence>
<dbReference type="EMBL" id="NHYD01003375">
    <property type="protein sequence ID" value="PPQ79463.1"/>
    <property type="molecule type" value="Genomic_DNA"/>
</dbReference>
<evidence type="ECO:0000313" key="3">
    <source>
        <dbReference type="Proteomes" id="UP000283269"/>
    </source>
</evidence>
<dbReference type="AlphaFoldDB" id="A0A409WLM7"/>
<feature type="region of interest" description="Disordered" evidence="1">
    <location>
        <begin position="320"/>
        <end position="352"/>
    </location>
</feature>
<evidence type="ECO:0000256" key="1">
    <source>
        <dbReference type="SAM" id="MobiDB-lite"/>
    </source>
</evidence>
<reference evidence="2 3" key="1">
    <citation type="journal article" date="2018" name="Evol. Lett.">
        <title>Horizontal gene cluster transfer increased hallucinogenic mushroom diversity.</title>
        <authorList>
            <person name="Reynolds H.T."/>
            <person name="Vijayakumar V."/>
            <person name="Gluck-Thaler E."/>
            <person name="Korotkin H.B."/>
            <person name="Matheny P.B."/>
            <person name="Slot J.C."/>
        </authorList>
    </citation>
    <scope>NUCLEOTIDE SEQUENCE [LARGE SCALE GENOMIC DNA]</scope>
    <source>
        <strain evidence="2 3">2631</strain>
    </source>
</reference>
<protein>
    <submittedName>
        <fullName evidence="2">Uncharacterized protein</fullName>
    </submittedName>
</protein>
<accession>A0A409WLM7</accession>
<name>A0A409WLM7_PSICY</name>
<evidence type="ECO:0000313" key="2">
    <source>
        <dbReference type="EMBL" id="PPQ79463.1"/>
    </source>
</evidence>
<comment type="caution">
    <text evidence="2">The sequence shown here is derived from an EMBL/GenBank/DDBJ whole genome shotgun (WGS) entry which is preliminary data.</text>
</comment>
<dbReference type="Proteomes" id="UP000283269">
    <property type="component" value="Unassembled WGS sequence"/>
</dbReference>
<dbReference type="OrthoDB" id="3061698at2759"/>
<dbReference type="InParanoid" id="A0A409WLM7"/>